<keyword evidence="10" id="KW-0238">DNA-binding</keyword>
<keyword evidence="4" id="KW-0540">Nuclease</keyword>
<dbReference type="CDD" id="cd22332">
    <property type="entry name" value="HsdR_N"/>
    <property type="match status" value="1"/>
</dbReference>
<evidence type="ECO:0000256" key="1">
    <source>
        <dbReference type="ARBA" id="ARBA00000851"/>
    </source>
</evidence>
<gene>
    <name evidence="12" type="ORF">AKJ50_00780</name>
</gene>
<evidence type="ECO:0000256" key="10">
    <source>
        <dbReference type="ARBA" id="ARBA00023125"/>
    </source>
</evidence>
<evidence type="ECO:0000256" key="6">
    <source>
        <dbReference type="ARBA" id="ARBA00022747"/>
    </source>
</evidence>
<keyword evidence="13" id="KW-1185">Reference proteome</keyword>
<evidence type="ECO:0000256" key="2">
    <source>
        <dbReference type="ARBA" id="ARBA00008598"/>
    </source>
</evidence>
<dbReference type="GO" id="GO:0003677">
    <property type="term" value="F:DNA binding"/>
    <property type="evidence" value="ECO:0007669"/>
    <property type="project" value="UniProtKB-KW"/>
</dbReference>
<dbReference type="Gene3D" id="3.40.50.300">
    <property type="entry name" value="P-loop containing nucleotide triphosphate hydrolases"/>
    <property type="match status" value="2"/>
</dbReference>
<dbReference type="Proteomes" id="UP000070311">
    <property type="component" value="Unassembled WGS sequence"/>
</dbReference>
<accession>A0A133VGD8</accession>
<evidence type="ECO:0000256" key="5">
    <source>
        <dbReference type="ARBA" id="ARBA00022741"/>
    </source>
</evidence>
<name>A0A133VGD8_9EURY</name>
<dbReference type="NCBIfam" id="TIGR00348">
    <property type="entry name" value="hsdR"/>
    <property type="match status" value="1"/>
</dbReference>
<dbReference type="InterPro" id="IPR051268">
    <property type="entry name" value="Type-I_R_enzyme_R_subunit"/>
</dbReference>
<dbReference type="EC" id="3.1.21.3" evidence="3"/>
<dbReference type="InterPro" id="IPR004473">
    <property type="entry name" value="Restrct_endonuc_typeI_HsdR"/>
</dbReference>
<dbReference type="Pfam" id="PF22679">
    <property type="entry name" value="T1R_D3-like"/>
    <property type="match status" value="1"/>
</dbReference>
<dbReference type="SUPFAM" id="SSF52540">
    <property type="entry name" value="P-loop containing nucleoside triphosphate hydrolases"/>
    <property type="match status" value="2"/>
</dbReference>
<proteinExistence type="inferred from homology"/>
<dbReference type="InterPro" id="IPR007409">
    <property type="entry name" value="Restrct_endonuc_type1_HsdR_N"/>
</dbReference>
<dbReference type="SMART" id="SM00487">
    <property type="entry name" value="DEXDc"/>
    <property type="match status" value="1"/>
</dbReference>
<comment type="catalytic activity">
    <reaction evidence="1">
        <text>Endonucleolytic cleavage of DNA to give random double-stranded fragments with terminal 5'-phosphates, ATP is simultaneously hydrolyzed.</text>
        <dbReference type="EC" id="3.1.21.3"/>
    </reaction>
</comment>
<protein>
    <recommendedName>
        <fullName evidence="3">type I site-specific deoxyribonuclease</fullName>
        <ecNumber evidence="3">3.1.21.3</ecNumber>
    </recommendedName>
</protein>
<sequence>MKKFGEYGVHASVLDWLESNGWNTWGDPERNLWGSEVLDKKVGRETDQVVYWNILKKKIVELNDKINEQDAGEVIEMLKRDLTVENLVEGNKKFYKVLSNGKKYTLGPEHDNETIRVRLIAHPDDPDYDFSINENRFDAVTEFKVERKKGIRPDIVLFVNGIPLVTIELKSTAQDATVDQAISDMRDYEEVEPRLFVPGLLNGVCDGKEFRYAAVGSPEEFYFPWRSDEFEEGDYQPRDAVKSLFEPETLIDIFRYFVFYEENQTKVVPRYMQYYASEKILGRIKEGEPKKGLIWHTQGSGKSYTMLFAAYKAKKSPEIEDSQYLLIVDRKKLDDQMADTLAAIDFPSYSVAKNIDHLGKLLGENKAQLILTTIHKFGGVDDEVKGDVDLDTVVMVDEAHRYMERKLGNKLKAAVPDASYFGFTGTPVMEGEDLEDRNTFREFSPPEDEGYLHRYSLNDGIRDEVITRVTFTLKNIPWEIPDEKRMDMEFEEMVQNLGPEEKRKMLREYVNQTELTELRDRMEKVTEDIVDHYDRHLRPLGFKGMVVTPSRRAAALYGDELEKYMDPDEVKVVITTSGEDPEVIKRRYMTDEDERNVIKEFKEEDDPKLLVVCDKLLTGFDAPILKSMYLDKSMKNHRLLQAIARTNRPMEGKANGEIVDYAGVFADPEKVLQYEDVEFVAQAARDTEELVDEFLEKLEELISFFEDIEFDGSPESFQKCIVRLEKNPEVGNKFEDLYKEAENLYESVSPHERLGREDVEQNWAIISQIYEEFKREEDRVSLSGEIRAKTRDVLERHIAFGKIGPGKGVEYELPDREVKVVEGDIDPDYAVVDEGGRMRHTYENKGDKNIVYSSLSERVKKIMERWRRDEISASEAMEKLEEIKEQEDEIQSEQDERKLSGVEFSLFQLLTMEYNDFISGKGEAEDLAMAIGESVSDLSLEGNLSQIKQDLRSEVIQTLVDHGKTSLAKHDDKVFLDDSIQYIVKNVED</sequence>
<dbReference type="GO" id="GO:0009035">
    <property type="term" value="F:type I site-specific deoxyribonuclease activity"/>
    <property type="evidence" value="ECO:0007669"/>
    <property type="project" value="UniProtKB-EC"/>
</dbReference>
<organism evidence="12 13">
    <name type="scientific">candidate division MSBL1 archaeon SCGC-AAA382A13</name>
    <dbReference type="NCBI Taxonomy" id="1698279"/>
    <lineage>
        <taxon>Archaea</taxon>
        <taxon>Methanobacteriati</taxon>
        <taxon>Methanobacteriota</taxon>
        <taxon>candidate division MSBL1</taxon>
    </lineage>
</organism>
<dbReference type="GO" id="GO:0120545">
    <property type="term" value="F:nucleic acid conformation isomerase activity"/>
    <property type="evidence" value="ECO:0007669"/>
    <property type="project" value="UniProtKB-ARBA"/>
</dbReference>
<evidence type="ECO:0000259" key="11">
    <source>
        <dbReference type="PROSITE" id="PS51192"/>
    </source>
</evidence>
<keyword evidence="5" id="KW-0547">Nucleotide-binding</keyword>
<dbReference type="InterPro" id="IPR040980">
    <property type="entry name" value="SWI2_SNF2"/>
</dbReference>
<comment type="caution">
    <text evidence="12">The sequence shown here is derived from an EMBL/GenBank/DDBJ whole genome shotgun (WGS) entry which is preliminary data.</text>
</comment>
<feature type="domain" description="Helicase ATP-binding" evidence="11">
    <location>
        <begin position="283"/>
        <end position="445"/>
    </location>
</feature>
<keyword evidence="8" id="KW-0378">Hydrolase</keyword>
<evidence type="ECO:0000313" key="12">
    <source>
        <dbReference type="EMBL" id="KXB05497.1"/>
    </source>
</evidence>
<comment type="similarity">
    <text evidence="2">Belongs to the HsdR family.</text>
</comment>
<dbReference type="GO" id="GO:0005524">
    <property type="term" value="F:ATP binding"/>
    <property type="evidence" value="ECO:0007669"/>
    <property type="project" value="UniProtKB-KW"/>
</dbReference>
<dbReference type="PANTHER" id="PTHR30195:SF15">
    <property type="entry name" value="TYPE I RESTRICTION ENZYME HINDI ENDONUCLEASE SUBUNIT"/>
    <property type="match status" value="1"/>
</dbReference>
<evidence type="ECO:0000256" key="9">
    <source>
        <dbReference type="ARBA" id="ARBA00022840"/>
    </source>
</evidence>
<dbReference type="InterPro" id="IPR027417">
    <property type="entry name" value="P-loop_NTPase"/>
</dbReference>
<dbReference type="InterPro" id="IPR055180">
    <property type="entry name" value="HsdR_RecA-like_helicase_dom_2"/>
</dbReference>
<dbReference type="Pfam" id="PF18766">
    <property type="entry name" value="SWI2_SNF2"/>
    <property type="match status" value="1"/>
</dbReference>
<evidence type="ECO:0000256" key="7">
    <source>
        <dbReference type="ARBA" id="ARBA00022759"/>
    </source>
</evidence>
<evidence type="ECO:0000313" key="13">
    <source>
        <dbReference type="Proteomes" id="UP000070311"/>
    </source>
</evidence>
<keyword evidence="7" id="KW-0255">Endonuclease</keyword>
<dbReference type="PROSITE" id="PS51192">
    <property type="entry name" value="HELICASE_ATP_BIND_1"/>
    <property type="match status" value="1"/>
</dbReference>
<reference evidence="12 13" key="1">
    <citation type="journal article" date="2016" name="Sci. Rep.">
        <title>Metabolic traits of an uncultured archaeal lineage -MSBL1- from brine pools of the Red Sea.</title>
        <authorList>
            <person name="Mwirichia R."/>
            <person name="Alam I."/>
            <person name="Rashid M."/>
            <person name="Vinu M."/>
            <person name="Ba-Alawi W."/>
            <person name="Anthony Kamau A."/>
            <person name="Kamanda Ngugi D."/>
            <person name="Goker M."/>
            <person name="Klenk H.P."/>
            <person name="Bajic V."/>
            <person name="Stingl U."/>
        </authorList>
    </citation>
    <scope>NUCLEOTIDE SEQUENCE [LARGE SCALE GENOMIC DNA]</scope>
    <source>
        <strain evidence="12">SCGC-AAA382A13</strain>
    </source>
</reference>
<dbReference type="PANTHER" id="PTHR30195">
    <property type="entry name" value="TYPE I SITE-SPECIFIC DEOXYRIBONUCLEASE PROTEIN SUBUNIT M AND R"/>
    <property type="match status" value="1"/>
</dbReference>
<keyword evidence="9" id="KW-0067">ATP-binding</keyword>
<dbReference type="Gene3D" id="3.90.1570.50">
    <property type="match status" value="1"/>
</dbReference>
<dbReference type="GO" id="GO:0009307">
    <property type="term" value="P:DNA restriction-modification system"/>
    <property type="evidence" value="ECO:0007669"/>
    <property type="project" value="UniProtKB-KW"/>
</dbReference>
<evidence type="ECO:0000256" key="4">
    <source>
        <dbReference type="ARBA" id="ARBA00022722"/>
    </source>
</evidence>
<evidence type="ECO:0000256" key="3">
    <source>
        <dbReference type="ARBA" id="ARBA00012654"/>
    </source>
</evidence>
<keyword evidence="6" id="KW-0680">Restriction system</keyword>
<dbReference type="PATRIC" id="fig|1698279.3.peg.579"/>
<dbReference type="CDD" id="cd18800">
    <property type="entry name" value="SF2_C_EcoR124I-like"/>
    <property type="match status" value="1"/>
</dbReference>
<dbReference type="AlphaFoldDB" id="A0A133VGD8"/>
<dbReference type="EMBL" id="LHYD01000009">
    <property type="protein sequence ID" value="KXB05497.1"/>
    <property type="molecule type" value="Genomic_DNA"/>
</dbReference>
<dbReference type="InterPro" id="IPR014001">
    <property type="entry name" value="Helicase_ATP-bd"/>
</dbReference>
<dbReference type="Pfam" id="PF04313">
    <property type="entry name" value="HSDR_N"/>
    <property type="match status" value="1"/>
</dbReference>
<evidence type="ECO:0000256" key="8">
    <source>
        <dbReference type="ARBA" id="ARBA00022801"/>
    </source>
</evidence>